<feature type="compositionally biased region" description="Basic and acidic residues" evidence="5">
    <location>
        <begin position="244"/>
        <end position="258"/>
    </location>
</feature>
<dbReference type="PANTHER" id="PTHR15549">
    <property type="entry name" value="PAIRED IMMUNOGLOBULIN-LIKE TYPE 2 RECEPTOR"/>
    <property type="match status" value="1"/>
</dbReference>
<evidence type="ECO:0000256" key="2">
    <source>
        <dbReference type="ARBA" id="ARBA00022692"/>
    </source>
</evidence>
<gene>
    <name evidence="7" type="ORF">AAF712_000409</name>
</gene>
<feature type="compositionally biased region" description="Polar residues" evidence="5">
    <location>
        <begin position="285"/>
        <end position="299"/>
    </location>
</feature>
<evidence type="ECO:0000256" key="6">
    <source>
        <dbReference type="SAM" id="Phobius"/>
    </source>
</evidence>
<evidence type="ECO:0000313" key="7">
    <source>
        <dbReference type="EMBL" id="KAL0072646.1"/>
    </source>
</evidence>
<evidence type="ECO:0000313" key="8">
    <source>
        <dbReference type="Proteomes" id="UP001437256"/>
    </source>
</evidence>
<comment type="subcellular location">
    <subcellularLocation>
        <location evidence="1">Membrane</location>
        <topology evidence="1">Single-pass membrane protein</topology>
    </subcellularLocation>
</comment>
<keyword evidence="8" id="KW-1185">Reference proteome</keyword>
<evidence type="ECO:0000256" key="3">
    <source>
        <dbReference type="ARBA" id="ARBA00022989"/>
    </source>
</evidence>
<feature type="region of interest" description="Disordered" evidence="5">
    <location>
        <begin position="198"/>
        <end position="262"/>
    </location>
</feature>
<accession>A0ABR3AGX3</accession>
<reference evidence="7 8" key="1">
    <citation type="submission" date="2024-05" db="EMBL/GenBank/DDBJ databases">
        <title>A draft genome resource for the thread blight pathogen Marasmius tenuissimus strain MS-2.</title>
        <authorList>
            <person name="Yulfo-Soto G.E."/>
            <person name="Baruah I.K."/>
            <person name="Amoako-Attah I."/>
            <person name="Bukari Y."/>
            <person name="Meinhardt L.W."/>
            <person name="Bailey B.A."/>
            <person name="Cohen S.P."/>
        </authorList>
    </citation>
    <scope>NUCLEOTIDE SEQUENCE [LARGE SCALE GENOMIC DNA]</scope>
    <source>
        <strain evidence="7 8">MS-2</strain>
    </source>
</reference>
<organism evidence="7 8">
    <name type="scientific">Marasmius tenuissimus</name>
    <dbReference type="NCBI Taxonomy" id="585030"/>
    <lineage>
        <taxon>Eukaryota</taxon>
        <taxon>Fungi</taxon>
        <taxon>Dikarya</taxon>
        <taxon>Basidiomycota</taxon>
        <taxon>Agaricomycotina</taxon>
        <taxon>Agaricomycetes</taxon>
        <taxon>Agaricomycetidae</taxon>
        <taxon>Agaricales</taxon>
        <taxon>Marasmiineae</taxon>
        <taxon>Marasmiaceae</taxon>
        <taxon>Marasmius</taxon>
    </lineage>
</organism>
<evidence type="ECO:0000256" key="4">
    <source>
        <dbReference type="ARBA" id="ARBA00023136"/>
    </source>
</evidence>
<feature type="compositionally biased region" description="Low complexity" evidence="5">
    <location>
        <begin position="29"/>
        <end position="106"/>
    </location>
</feature>
<evidence type="ECO:0000256" key="5">
    <source>
        <dbReference type="SAM" id="MobiDB-lite"/>
    </source>
</evidence>
<evidence type="ECO:0000256" key="1">
    <source>
        <dbReference type="ARBA" id="ARBA00004167"/>
    </source>
</evidence>
<proteinExistence type="predicted"/>
<sequence length="316" mass="32711">MLLPARPTPLPLDVMEAFVPRQNDRTETTEGTSTTPNTSRTVTSINSSSTGSSSSSSSSSSATSSSSSSSSSQSSSSESSTSSLTSTSTSSTPSSSATLTSSEGSSGLPTSALIGIIVGSAIGLILLLLLLSVIFTAWRRRRNDRLKRPSTSVVAGSMPSRSKRPETVYDIDSFLAPSMKQTPRTSSVAVPLLADESRPGTAYESSGVDEHGVAQRYTDNSRPGSPASTAPPTEFSHLASPHSADGHSGDGDGTDHYPRSLSMAFSSDPAFARLSMPPAEFSLNVAGNEQGNRISTESTADVPKIPPPPGNSDMRS</sequence>
<feature type="region of interest" description="Disordered" evidence="5">
    <location>
        <begin position="1"/>
        <end position="106"/>
    </location>
</feature>
<name>A0ABR3AGX3_9AGAR</name>
<feature type="compositionally biased region" description="Polar residues" evidence="5">
    <location>
        <begin position="217"/>
        <end position="231"/>
    </location>
</feature>
<feature type="region of interest" description="Disordered" evidence="5">
    <location>
        <begin position="283"/>
        <end position="316"/>
    </location>
</feature>
<dbReference type="EMBL" id="JBBXMP010000001">
    <property type="protein sequence ID" value="KAL0072646.1"/>
    <property type="molecule type" value="Genomic_DNA"/>
</dbReference>
<comment type="caution">
    <text evidence="7">The sequence shown here is derived from an EMBL/GenBank/DDBJ whole genome shotgun (WGS) entry which is preliminary data.</text>
</comment>
<feature type="compositionally biased region" description="Pro residues" evidence="5">
    <location>
        <begin position="1"/>
        <end position="10"/>
    </location>
</feature>
<dbReference type="Proteomes" id="UP001437256">
    <property type="component" value="Unassembled WGS sequence"/>
</dbReference>
<dbReference type="PANTHER" id="PTHR15549:SF30">
    <property type="entry name" value="MID2 DOMAIN-CONTAINING PROTEIN"/>
    <property type="match status" value="1"/>
</dbReference>
<protein>
    <submittedName>
        <fullName evidence="7">Uncharacterized protein</fullName>
    </submittedName>
</protein>
<keyword evidence="3 6" id="KW-1133">Transmembrane helix</keyword>
<feature type="transmembrane region" description="Helical" evidence="6">
    <location>
        <begin position="112"/>
        <end position="138"/>
    </location>
</feature>
<keyword evidence="4 6" id="KW-0472">Membrane</keyword>
<dbReference type="InterPro" id="IPR051694">
    <property type="entry name" value="Immunoregulatory_rcpt-like"/>
</dbReference>
<keyword evidence="2 6" id="KW-0812">Transmembrane</keyword>